<proteinExistence type="predicted"/>
<protein>
    <submittedName>
        <fullName evidence="1">Uncharacterized protein</fullName>
    </submittedName>
</protein>
<evidence type="ECO:0000313" key="1">
    <source>
        <dbReference type="EMBL" id="MDO6965793.1"/>
    </source>
</evidence>
<dbReference type="Pfam" id="PF00353">
    <property type="entry name" value="HemolysinCabind"/>
    <property type="match status" value="1"/>
</dbReference>
<dbReference type="Proteomes" id="UP001174932">
    <property type="component" value="Unassembled WGS sequence"/>
</dbReference>
<dbReference type="PRINTS" id="PR00313">
    <property type="entry name" value="CABNDNGRPT"/>
</dbReference>
<sequence>MFTLYGTKRSDVLYSLKPVEVFAGRGDDWLGDIGKRPDRPTADIYHGGAGDDFIFTYSGKDKVFGDSGNDTLVANTSSSFSYDGGEGFDVLELKVNAPGGYLTMWAGDEIVAIKVGAQIVSLHDVEAVLINKDTLLEL</sequence>
<dbReference type="RefSeq" id="WP_304377723.1">
    <property type="nucleotide sequence ID" value="NZ_JAUOZU010000013.1"/>
</dbReference>
<dbReference type="EMBL" id="JAUOZU010000013">
    <property type="protein sequence ID" value="MDO6965793.1"/>
    <property type="molecule type" value="Genomic_DNA"/>
</dbReference>
<dbReference type="Gene3D" id="2.150.10.10">
    <property type="entry name" value="Serralysin-like metalloprotease, C-terminal"/>
    <property type="match status" value="1"/>
</dbReference>
<reference evidence="1" key="2">
    <citation type="submission" date="2023-07" db="EMBL/GenBank/DDBJ databases">
        <authorList>
            <person name="Shen H."/>
        </authorList>
    </citation>
    <scope>NUCLEOTIDE SEQUENCE</scope>
    <source>
        <strain evidence="1">TNR-22</strain>
    </source>
</reference>
<name>A0ABT8YQ39_9HYPH</name>
<reference evidence="1" key="1">
    <citation type="journal article" date="2015" name="Int. J. Syst. Evol. Microbiol.">
        <title>Rhizobium alvei sp. nov., isolated from a freshwater river.</title>
        <authorList>
            <person name="Sheu S.Y."/>
            <person name="Huang H.W."/>
            <person name="Young C.C."/>
            <person name="Chen W.M."/>
        </authorList>
    </citation>
    <scope>NUCLEOTIDE SEQUENCE</scope>
    <source>
        <strain evidence="1">TNR-22</strain>
    </source>
</reference>
<gene>
    <name evidence="1" type="ORF">Q4481_17665</name>
</gene>
<evidence type="ECO:0000313" key="2">
    <source>
        <dbReference type="Proteomes" id="UP001174932"/>
    </source>
</evidence>
<keyword evidence="2" id="KW-1185">Reference proteome</keyword>
<comment type="caution">
    <text evidence="1">The sequence shown here is derived from an EMBL/GenBank/DDBJ whole genome shotgun (WGS) entry which is preliminary data.</text>
</comment>
<organism evidence="1 2">
    <name type="scientific">Rhizobium alvei</name>
    <dbReference type="NCBI Taxonomy" id="1132659"/>
    <lineage>
        <taxon>Bacteria</taxon>
        <taxon>Pseudomonadati</taxon>
        <taxon>Pseudomonadota</taxon>
        <taxon>Alphaproteobacteria</taxon>
        <taxon>Hyphomicrobiales</taxon>
        <taxon>Rhizobiaceae</taxon>
        <taxon>Rhizobium/Agrobacterium group</taxon>
        <taxon>Rhizobium</taxon>
    </lineage>
</organism>
<dbReference type="InterPro" id="IPR011049">
    <property type="entry name" value="Serralysin-like_metalloprot_C"/>
</dbReference>
<dbReference type="SUPFAM" id="SSF51120">
    <property type="entry name" value="beta-Roll"/>
    <property type="match status" value="1"/>
</dbReference>
<accession>A0ABT8YQ39</accession>
<dbReference type="InterPro" id="IPR001343">
    <property type="entry name" value="Hemolysn_Ca-bd"/>
</dbReference>